<evidence type="ECO:0000259" key="1">
    <source>
        <dbReference type="Pfam" id="PF01385"/>
    </source>
</evidence>
<keyword evidence="3" id="KW-1185">Reference proteome</keyword>
<dbReference type="KEGG" id="step:IC006_0877"/>
<dbReference type="EMBL" id="AP018929">
    <property type="protein sequence ID" value="BBG23589.1"/>
    <property type="molecule type" value="Genomic_DNA"/>
</dbReference>
<reference evidence="2 3" key="1">
    <citation type="journal article" date="2020" name="Int. J. Syst. Evol. Microbiol.">
        <title>Sulfuracidifex tepidarius gen. nov., sp. nov. and transfer of Sulfolobus metallicus Huber and Stetter 1992 to the genus Sulfuracidifex as Sulfuracidifex metallicus comb. nov.</title>
        <authorList>
            <person name="Itoh T."/>
            <person name="Miura T."/>
            <person name="Sakai H.D."/>
            <person name="Kato S."/>
            <person name="Ohkuma M."/>
            <person name="Takashina T."/>
        </authorList>
    </citation>
    <scope>NUCLEOTIDE SEQUENCE [LARGE SCALE GENOMIC DNA]</scope>
    <source>
        <strain evidence="2 3">IC-006</strain>
    </source>
</reference>
<accession>A0A510DTU8</accession>
<sequence>MVDYEFPKLPKVNKITALDVGVEKLLTTSHGEYFPNVKPYENALWKVRHLHRILSGKQFLSKNWFKAKVKLAEAYEHLRNLRKDTST</sequence>
<organism evidence="2 3">
    <name type="scientific">Sulfuracidifex tepidarius</name>
    <dbReference type="NCBI Taxonomy" id="1294262"/>
    <lineage>
        <taxon>Archaea</taxon>
        <taxon>Thermoproteota</taxon>
        <taxon>Thermoprotei</taxon>
        <taxon>Sulfolobales</taxon>
        <taxon>Sulfolobaceae</taxon>
        <taxon>Sulfuracidifex</taxon>
    </lineage>
</organism>
<name>A0A510DTU8_9CREN</name>
<proteinExistence type="predicted"/>
<evidence type="ECO:0000313" key="2">
    <source>
        <dbReference type="EMBL" id="BBG23589.1"/>
    </source>
</evidence>
<feature type="domain" description="Probable transposase IS891/IS1136/IS1341" evidence="1">
    <location>
        <begin position="7"/>
        <end position="84"/>
    </location>
</feature>
<dbReference type="Pfam" id="PF01385">
    <property type="entry name" value="OrfB_IS605"/>
    <property type="match status" value="1"/>
</dbReference>
<dbReference type="InterPro" id="IPR001959">
    <property type="entry name" value="Transposase"/>
</dbReference>
<protein>
    <recommendedName>
        <fullName evidence="1">Probable transposase IS891/IS1136/IS1341 domain-containing protein</fullName>
    </recommendedName>
</protein>
<evidence type="ECO:0000313" key="3">
    <source>
        <dbReference type="Proteomes" id="UP000322983"/>
    </source>
</evidence>
<gene>
    <name evidence="2" type="ORF">IC006_0877</name>
</gene>
<dbReference type="AlphaFoldDB" id="A0A510DTU8"/>
<dbReference type="Proteomes" id="UP000322983">
    <property type="component" value="Chromosome"/>
</dbReference>